<dbReference type="SUPFAM" id="SSF54292">
    <property type="entry name" value="2Fe-2S ferredoxin-like"/>
    <property type="match status" value="1"/>
</dbReference>
<proteinExistence type="predicted"/>
<dbReference type="Pfam" id="PF14574">
    <property type="entry name" value="RACo_C_ter"/>
    <property type="match status" value="1"/>
</dbReference>
<dbReference type="PANTHER" id="PTHR42895:SF1">
    <property type="entry name" value="IRON-SULFUR CLUSTER PROTEIN"/>
    <property type="match status" value="1"/>
</dbReference>
<dbReference type="Pfam" id="PF00111">
    <property type="entry name" value="Fer2"/>
    <property type="match status" value="1"/>
</dbReference>
<dbReference type="Gene3D" id="3.30.420.480">
    <property type="entry name" value="Domain of unknown function (DUF4445)"/>
    <property type="match status" value="1"/>
</dbReference>
<dbReference type="InterPro" id="IPR027980">
    <property type="entry name" value="RACo_C"/>
</dbReference>
<dbReference type="Pfam" id="PF17651">
    <property type="entry name" value="Raco_middle"/>
    <property type="match status" value="1"/>
</dbReference>
<dbReference type="InterPro" id="IPR042259">
    <property type="entry name" value="Raco-like_middle_sf"/>
</dbReference>
<dbReference type="EMBL" id="CP155573">
    <property type="protein sequence ID" value="XFO68286.1"/>
    <property type="molecule type" value="Genomic_DNA"/>
</dbReference>
<evidence type="ECO:0000313" key="3">
    <source>
        <dbReference type="Proteomes" id="UP000216752"/>
    </source>
</evidence>
<name>A0ABZ3IRH7_9FIRM</name>
<dbReference type="InterPro" id="IPR052911">
    <property type="entry name" value="Corrinoid_activation_enz"/>
</dbReference>
<gene>
    <name evidence="2" type="primary">nqrF_8</name>
    <name evidence="2" type="ORF">SPSIL_045060</name>
</gene>
<dbReference type="InterPro" id="IPR012675">
    <property type="entry name" value="Beta-grasp_dom_sf"/>
</dbReference>
<reference evidence="2" key="1">
    <citation type="submission" date="2024-05" db="EMBL/GenBank/DDBJ databases">
        <title>Isolation and characterization of Sporomusa carbonis sp. nov., a carboxydotrophic hydrogenogen in the genus of Sporomusa isolated from a charcoal burning pile.</title>
        <authorList>
            <person name="Boeer T."/>
            <person name="Rosenbaum F."/>
            <person name="Eysell L."/>
            <person name="Mueller V."/>
            <person name="Daniel R."/>
            <person name="Poehlein A."/>
        </authorList>
    </citation>
    <scope>NUCLEOTIDE SEQUENCE [LARGE SCALE GENOMIC DNA]</scope>
    <source>
        <strain evidence="2">DSM 10669</strain>
    </source>
</reference>
<sequence>MSGLKLNNGLKVIIDYQPVGKRVQTDIGQTVLAAAHGIELFEHNINAPCGGKGLCLRCLIRLIDGQLSLPSAVEIQNLTKEQLDQNYRLACQARVFSSSKVEIPASSLVGRQQLKIDGCVSHFETDYPYKQYVINGLRKPDLDYPYSLWQQVDSLLAGKYGVTDLTAGIDVLRHVKLTENEGHAVVAVYGNEIVDISPPAVAYRPLGLAIDLGTTKIAIFLVELDTGVVLASAGMLNPQIAYGEDLMSRLAFALDTEDNARRMAVLAADGINQLVKRLTFEQGRQVTEISQAVIVANSAMHHLLLGLPLNHLALSPYVPVTMAPITVTAQTIGLHLQSEAKVYMMGLVGGFVGSDHVAMIQASGIDEAQTMVLGIDIGTNTEIAVAGRDGRVSSCSCASGPAFEGAHIYQGMRAVDGAISQVNLINCGMKAEYQTIGGYKPIGLCGSGIIDLIAELNKNGIISVNGRLDLAHPRVRNGPGMVPEFLIAAQAESGCDTDIVITQNDIVEIQLAKAAIAAGIKRLMAISGITVQDVDKVIIAGAFGSFLKIQSAIAIGMLPELPLERFVQVGNAAGVGACMNLVSMRERQRNEALAKKIAHIELAVSPEFKRDFAKALKFPKLGQGTDSTYISANPVL</sequence>
<evidence type="ECO:0000313" key="2">
    <source>
        <dbReference type="EMBL" id="XFO68286.1"/>
    </source>
</evidence>
<dbReference type="PROSITE" id="PS51085">
    <property type="entry name" value="2FE2S_FER_2"/>
    <property type="match status" value="1"/>
</dbReference>
<organism evidence="2 3">
    <name type="scientific">Sporomusa silvacetica DSM 10669</name>
    <dbReference type="NCBI Taxonomy" id="1123289"/>
    <lineage>
        <taxon>Bacteria</taxon>
        <taxon>Bacillati</taxon>
        <taxon>Bacillota</taxon>
        <taxon>Negativicutes</taxon>
        <taxon>Selenomonadales</taxon>
        <taxon>Sporomusaceae</taxon>
        <taxon>Sporomusa</taxon>
    </lineage>
</organism>
<feature type="domain" description="2Fe-2S ferredoxin-type" evidence="1">
    <location>
        <begin position="10"/>
        <end position="107"/>
    </location>
</feature>
<dbReference type="InterPro" id="IPR041414">
    <property type="entry name" value="Raco-like_middle"/>
</dbReference>
<dbReference type="Gene3D" id="3.10.20.30">
    <property type="match status" value="1"/>
</dbReference>
<evidence type="ECO:0000259" key="1">
    <source>
        <dbReference type="PROSITE" id="PS51085"/>
    </source>
</evidence>
<dbReference type="CDD" id="cd00207">
    <property type="entry name" value="fer2"/>
    <property type="match status" value="1"/>
</dbReference>
<dbReference type="RefSeq" id="WP_094604071.1">
    <property type="nucleotide sequence ID" value="NZ_CP155573.1"/>
</dbReference>
<protein>
    <submittedName>
        <fullName evidence="2">Na(+)-translocating NADH-quinone reductase subunit F</fullName>
    </submittedName>
</protein>
<dbReference type="InterPro" id="IPR001041">
    <property type="entry name" value="2Fe-2S_ferredoxin-type"/>
</dbReference>
<accession>A0ABZ3IRH7</accession>
<keyword evidence="3" id="KW-1185">Reference proteome</keyword>
<dbReference type="PANTHER" id="PTHR42895">
    <property type="entry name" value="IRON-SULFUR CLUSTER-BINDING PROTEIN-RELATED"/>
    <property type="match status" value="1"/>
</dbReference>
<dbReference type="Proteomes" id="UP000216752">
    <property type="component" value="Chromosome"/>
</dbReference>
<dbReference type="InterPro" id="IPR036010">
    <property type="entry name" value="2Fe-2S_ferredoxin-like_sf"/>
</dbReference>